<dbReference type="CDD" id="cd17920">
    <property type="entry name" value="DEXHc_RecQ"/>
    <property type="match status" value="1"/>
</dbReference>
<dbReference type="InterPro" id="IPR004589">
    <property type="entry name" value="DNA_helicase_ATP-dep_RecQ"/>
</dbReference>
<comment type="caution">
    <text evidence="8">The sequence shown here is derived from an EMBL/GenBank/DDBJ whole genome shotgun (WGS) entry which is preliminary data.</text>
</comment>
<keyword evidence="1" id="KW-0547">Nucleotide-binding</keyword>
<dbReference type="InterPro" id="IPR002464">
    <property type="entry name" value="DNA/RNA_helicase_DEAH_CS"/>
</dbReference>
<dbReference type="GO" id="GO:0005737">
    <property type="term" value="C:cytoplasm"/>
    <property type="evidence" value="ECO:0007669"/>
    <property type="project" value="TreeGrafter"/>
</dbReference>
<dbReference type="SMART" id="SM00487">
    <property type="entry name" value="DEXDc"/>
    <property type="match status" value="1"/>
</dbReference>
<dbReference type="GO" id="GO:0043138">
    <property type="term" value="F:3'-5' DNA helicase activity"/>
    <property type="evidence" value="ECO:0007669"/>
    <property type="project" value="TreeGrafter"/>
</dbReference>
<keyword evidence="9" id="KW-1185">Reference proteome</keyword>
<dbReference type="Pfam" id="PF00271">
    <property type="entry name" value="Helicase_C"/>
    <property type="match status" value="1"/>
</dbReference>
<evidence type="ECO:0000259" key="7">
    <source>
        <dbReference type="PROSITE" id="PS51194"/>
    </source>
</evidence>
<dbReference type="Proteomes" id="UP000286773">
    <property type="component" value="Unassembled WGS sequence"/>
</dbReference>
<accession>A0A430ANM5</accession>
<dbReference type="Pfam" id="PF00270">
    <property type="entry name" value="DEAD"/>
    <property type="match status" value="1"/>
</dbReference>
<dbReference type="SMART" id="SM00490">
    <property type="entry name" value="HELICc"/>
    <property type="match status" value="1"/>
</dbReference>
<dbReference type="GO" id="GO:0003677">
    <property type="term" value="F:DNA binding"/>
    <property type="evidence" value="ECO:0007669"/>
    <property type="project" value="UniProtKB-KW"/>
</dbReference>
<dbReference type="Gene3D" id="3.40.50.300">
    <property type="entry name" value="P-loop containing nucleotide triphosphate hydrolases"/>
    <property type="match status" value="2"/>
</dbReference>
<evidence type="ECO:0000256" key="2">
    <source>
        <dbReference type="ARBA" id="ARBA00022801"/>
    </source>
</evidence>
<keyword evidence="3" id="KW-0347">Helicase</keyword>
<dbReference type="InterPro" id="IPR011545">
    <property type="entry name" value="DEAD/DEAH_box_helicase_dom"/>
</dbReference>
<dbReference type="GO" id="GO:0016787">
    <property type="term" value="F:hydrolase activity"/>
    <property type="evidence" value="ECO:0007669"/>
    <property type="project" value="UniProtKB-KW"/>
</dbReference>
<evidence type="ECO:0008006" key="10">
    <source>
        <dbReference type="Google" id="ProtNLM"/>
    </source>
</evidence>
<evidence type="ECO:0000256" key="5">
    <source>
        <dbReference type="ARBA" id="ARBA00023125"/>
    </source>
</evidence>
<gene>
    <name evidence="8" type="ORF">CBF27_12420</name>
</gene>
<feature type="domain" description="Helicase ATP-binding" evidence="6">
    <location>
        <begin position="25"/>
        <end position="191"/>
    </location>
</feature>
<dbReference type="FunFam" id="3.40.50.300:FF:001389">
    <property type="entry name" value="ATP-dependent DNA helicase RecQ"/>
    <property type="match status" value="1"/>
</dbReference>
<sequence length="369" mass="42055">MSAVEHILRDVFHLDTFREGQKEVIDNVLAHQDVLAVLPTGTGKSLCYELPSLLLPGHTLIVSPLLSLMDDQVSRLKQRDKSVVALNSLLDYDSRRYILSHLSEYKYIFISPETMAQKGIRQRLKQLPVSLLVVDEAHCISQWGFDFRPDYLQLKELKQELDHPVTLALTATATERVRQDIGEQLFGGDGFHLVQKSVNRPNIAYAVTKTDDKIAFITQFLEAHPVPGIVYFTSRKMTEQVSEKVRQLTNRRAAYYHGGLNSQERTKIQQQFLAGQLDVLCATSAFGMGVDKSDIRFVIHYHLPDSLESYLQESGRAGRDGGQSLSVILYNQGDEMIHRRMMQESYQEKKPCYFLGKSRRSKNKGIMTY</sequence>
<dbReference type="InterPro" id="IPR014001">
    <property type="entry name" value="Helicase_ATP-bd"/>
</dbReference>
<evidence type="ECO:0000256" key="4">
    <source>
        <dbReference type="ARBA" id="ARBA00022840"/>
    </source>
</evidence>
<keyword evidence="4" id="KW-0067">ATP-binding</keyword>
<dbReference type="GO" id="GO:0009378">
    <property type="term" value="F:four-way junction helicase activity"/>
    <property type="evidence" value="ECO:0007669"/>
    <property type="project" value="TreeGrafter"/>
</dbReference>
<evidence type="ECO:0000259" key="6">
    <source>
        <dbReference type="PROSITE" id="PS51192"/>
    </source>
</evidence>
<protein>
    <recommendedName>
        <fullName evidence="10">ATP-dependent DNA helicase</fullName>
    </recommendedName>
</protein>
<evidence type="ECO:0000256" key="3">
    <source>
        <dbReference type="ARBA" id="ARBA00022806"/>
    </source>
</evidence>
<dbReference type="PANTHER" id="PTHR13710">
    <property type="entry name" value="DNA HELICASE RECQ FAMILY MEMBER"/>
    <property type="match status" value="1"/>
</dbReference>
<dbReference type="PANTHER" id="PTHR13710:SF84">
    <property type="entry name" value="ATP-DEPENDENT DNA HELICASE RECS-RELATED"/>
    <property type="match status" value="1"/>
</dbReference>
<proteinExistence type="predicted"/>
<dbReference type="GO" id="GO:0043590">
    <property type="term" value="C:bacterial nucleoid"/>
    <property type="evidence" value="ECO:0007669"/>
    <property type="project" value="TreeGrafter"/>
</dbReference>
<dbReference type="PROSITE" id="PS51192">
    <property type="entry name" value="HELICASE_ATP_BIND_1"/>
    <property type="match status" value="1"/>
</dbReference>
<dbReference type="RefSeq" id="WP_126814790.1">
    <property type="nucleotide sequence ID" value="NZ_NGKC01000018.1"/>
</dbReference>
<name>A0A430ANM5_9ENTE</name>
<dbReference type="PROSITE" id="PS51194">
    <property type="entry name" value="HELICASE_CTER"/>
    <property type="match status" value="1"/>
</dbReference>
<evidence type="ECO:0000313" key="9">
    <source>
        <dbReference type="Proteomes" id="UP000286773"/>
    </source>
</evidence>
<reference evidence="8 9" key="1">
    <citation type="submission" date="2017-05" db="EMBL/GenBank/DDBJ databases">
        <title>Vagococcus spp. assemblies.</title>
        <authorList>
            <person name="Gulvik C.A."/>
        </authorList>
    </citation>
    <scope>NUCLEOTIDE SEQUENCE [LARGE SCALE GENOMIC DNA]</scope>
    <source>
        <strain evidence="8 9">LMG 24798</strain>
    </source>
</reference>
<dbReference type="InterPro" id="IPR001650">
    <property type="entry name" value="Helicase_C-like"/>
</dbReference>
<dbReference type="OrthoDB" id="9763310at2"/>
<keyword evidence="2" id="KW-0378">Hydrolase</keyword>
<dbReference type="EMBL" id="NGKC01000018">
    <property type="protein sequence ID" value="RSU09507.1"/>
    <property type="molecule type" value="Genomic_DNA"/>
</dbReference>
<keyword evidence="5" id="KW-0238">DNA-binding</keyword>
<evidence type="ECO:0000256" key="1">
    <source>
        <dbReference type="ARBA" id="ARBA00022741"/>
    </source>
</evidence>
<evidence type="ECO:0000313" key="8">
    <source>
        <dbReference type="EMBL" id="RSU09507.1"/>
    </source>
</evidence>
<dbReference type="PROSITE" id="PS00690">
    <property type="entry name" value="DEAH_ATP_HELICASE"/>
    <property type="match status" value="1"/>
</dbReference>
<dbReference type="InterPro" id="IPR027417">
    <property type="entry name" value="P-loop_NTPase"/>
</dbReference>
<dbReference type="AlphaFoldDB" id="A0A430ANM5"/>
<dbReference type="SUPFAM" id="SSF52540">
    <property type="entry name" value="P-loop containing nucleoside triphosphate hydrolases"/>
    <property type="match status" value="1"/>
</dbReference>
<dbReference type="GO" id="GO:0006281">
    <property type="term" value="P:DNA repair"/>
    <property type="evidence" value="ECO:0007669"/>
    <property type="project" value="TreeGrafter"/>
</dbReference>
<dbReference type="GO" id="GO:0006310">
    <property type="term" value="P:DNA recombination"/>
    <property type="evidence" value="ECO:0007669"/>
    <property type="project" value="InterPro"/>
</dbReference>
<dbReference type="NCBIfam" id="TIGR00614">
    <property type="entry name" value="recQ_fam"/>
    <property type="match status" value="1"/>
</dbReference>
<dbReference type="GO" id="GO:0005524">
    <property type="term" value="F:ATP binding"/>
    <property type="evidence" value="ECO:0007669"/>
    <property type="project" value="UniProtKB-KW"/>
</dbReference>
<organism evidence="8 9">
    <name type="scientific">Vagococcus acidifermentans</name>
    <dbReference type="NCBI Taxonomy" id="564710"/>
    <lineage>
        <taxon>Bacteria</taxon>
        <taxon>Bacillati</taxon>
        <taxon>Bacillota</taxon>
        <taxon>Bacilli</taxon>
        <taxon>Lactobacillales</taxon>
        <taxon>Enterococcaceae</taxon>
        <taxon>Vagococcus</taxon>
    </lineage>
</organism>
<feature type="domain" description="Helicase C-terminal" evidence="7">
    <location>
        <begin position="216"/>
        <end position="367"/>
    </location>
</feature>
<dbReference type="GO" id="GO:0030894">
    <property type="term" value="C:replisome"/>
    <property type="evidence" value="ECO:0007669"/>
    <property type="project" value="TreeGrafter"/>
</dbReference>